<accession>A0A1J4MFV3</accession>
<organism evidence="2 3">
    <name type="scientific">Cryptosporidium ubiquitum</name>
    <dbReference type="NCBI Taxonomy" id="857276"/>
    <lineage>
        <taxon>Eukaryota</taxon>
        <taxon>Sar</taxon>
        <taxon>Alveolata</taxon>
        <taxon>Apicomplexa</taxon>
        <taxon>Conoidasida</taxon>
        <taxon>Coccidia</taxon>
        <taxon>Eucoccidiorida</taxon>
        <taxon>Eimeriorina</taxon>
        <taxon>Cryptosporidiidae</taxon>
        <taxon>Cryptosporidium</taxon>
    </lineage>
</organism>
<evidence type="ECO:0000256" key="1">
    <source>
        <dbReference type="SAM" id="Phobius"/>
    </source>
</evidence>
<feature type="transmembrane region" description="Helical" evidence="1">
    <location>
        <begin position="212"/>
        <end position="231"/>
    </location>
</feature>
<dbReference type="AlphaFoldDB" id="A0A1J4MFV3"/>
<sequence>MQVLQRETIIGFRLAMGQSMNTIFLPETPKEQKGNNLELINLVSENAIEKNFSLTEETNLLLKIQNTESEIFKEHLDYIESDNQFLLNDCLKGTPIRKRCDKERSFTQSNKLLITPKKYFGEDILNTVPKNMGRFVNSLERLSIDKKNNITLSNTPQKKEMRYSMIKLKPSIFNNQNKFCQTESSCPHISVRLAKESSKKWFLNFFNTIYEFLIYQLPLALIFYSFALFLISGL</sequence>
<dbReference type="GeneID" id="39979126"/>
<dbReference type="RefSeq" id="XP_028874468.1">
    <property type="nucleotide sequence ID" value="XM_029019347.1"/>
</dbReference>
<dbReference type="EMBL" id="LRBP01000017">
    <property type="protein sequence ID" value="OII73104.1"/>
    <property type="molecule type" value="Genomic_DNA"/>
</dbReference>
<keyword evidence="1" id="KW-0472">Membrane</keyword>
<proteinExistence type="predicted"/>
<reference evidence="2 3" key="1">
    <citation type="submission" date="2016-10" db="EMBL/GenBank/DDBJ databases">
        <title>Reductive evolution of mitochondrial metabolism and differential evolution of invasion-related proteins in Cryptosporidium.</title>
        <authorList>
            <person name="Liu S."/>
            <person name="Roellig D.M."/>
            <person name="Guo Y."/>
            <person name="Li N."/>
            <person name="Frace M.A."/>
            <person name="Tang K."/>
            <person name="Zhang L."/>
            <person name="Feng Y."/>
            <person name="Xiao L."/>
        </authorList>
    </citation>
    <scope>NUCLEOTIDE SEQUENCE [LARGE SCALE GENOMIC DNA]</scope>
    <source>
        <strain evidence="2">39726</strain>
    </source>
</reference>
<gene>
    <name evidence="2" type="ORF">cubi_02335</name>
</gene>
<keyword evidence="3" id="KW-1185">Reference proteome</keyword>
<dbReference type="OrthoDB" id="338387at2759"/>
<evidence type="ECO:0000313" key="2">
    <source>
        <dbReference type="EMBL" id="OII73104.1"/>
    </source>
</evidence>
<evidence type="ECO:0000313" key="3">
    <source>
        <dbReference type="Proteomes" id="UP000186176"/>
    </source>
</evidence>
<dbReference type="Proteomes" id="UP000186176">
    <property type="component" value="Unassembled WGS sequence"/>
</dbReference>
<keyword evidence="1" id="KW-0812">Transmembrane</keyword>
<keyword evidence="1" id="KW-1133">Transmembrane helix</keyword>
<protein>
    <submittedName>
        <fullName evidence="2">Uncharacterized protein</fullName>
    </submittedName>
</protein>
<name>A0A1J4MFV3_9CRYT</name>
<dbReference type="VEuPathDB" id="CryptoDB:cubi_02335"/>
<comment type="caution">
    <text evidence="2">The sequence shown here is derived from an EMBL/GenBank/DDBJ whole genome shotgun (WGS) entry which is preliminary data.</text>
</comment>